<comment type="caution">
    <text evidence="8">The sequence shown here is derived from an EMBL/GenBank/DDBJ whole genome shotgun (WGS) entry which is preliminary data.</text>
</comment>
<feature type="transmembrane region" description="Helical" evidence="6">
    <location>
        <begin position="156"/>
        <end position="178"/>
    </location>
</feature>
<feature type="transmembrane region" description="Helical" evidence="6">
    <location>
        <begin position="120"/>
        <end position="141"/>
    </location>
</feature>
<protein>
    <submittedName>
        <fullName evidence="8">Membrane protein</fullName>
    </submittedName>
</protein>
<feature type="transmembrane region" description="Helical" evidence="6">
    <location>
        <begin position="65"/>
        <end position="83"/>
    </location>
</feature>
<name>A0ABQ1KEK0_9BURK</name>
<keyword evidence="3 6" id="KW-0812">Transmembrane</keyword>
<comment type="subcellular location">
    <subcellularLocation>
        <location evidence="1">Membrane</location>
        <topology evidence="1">Multi-pass membrane protein</topology>
    </subcellularLocation>
</comment>
<evidence type="ECO:0000256" key="5">
    <source>
        <dbReference type="ARBA" id="ARBA00023136"/>
    </source>
</evidence>
<dbReference type="InterPro" id="IPR050638">
    <property type="entry name" value="AA-Vitamin_Transporters"/>
</dbReference>
<gene>
    <name evidence="8" type="ORF">GCM10011572_19350</name>
</gene>
<dbReference type="Proteomes" id="UP000622638">
    <property type="component" value="Unassembled WGS sequence"/>
</dbReference>
<dbReference type="PANTHER" id="PTHR32322">
    <property type="entry name" value="INNER MEMBRANE TRANSPORTER"/>
    <property type="match status" value="1"/>
</dbReference>
<evidence type="ECO:0000256" key="1">
    <source>
        <dbReference type="ARBA" id="ARBA00004141"/>
    </source>
</evidence>
<evidence type="ECO:0000313" key="9">
    <source>
        <dbReference type="Proteomes" id="UP000622638"/>
    </source>
</evidence>
<evidence type="ECO:0000256" key="4">
    <source>
        <dbReference type="ARBA" id="ARBA00022989"/>
    </source>
</evidence>
<dbReference type="InterPro" id="IPR000620">
    <property type="entry name" value="EamA_dom"/>
</dbReference>
<feature type="transmembrane region" description="Helical" evidence="6">
    <location>
        <begin position="251"/>
        <end position="270"/>
    </location>
</feature>
<evidence type="ECO:0000256" key="6">
    <source>
        <dbReference type="SAM" id="Phobius"/>
    </source>
</evidence>
<dbReference type="SUPFAM" id="SSF103481">
    <property type="entry name" value="Multidrug resistance efflux transporter EmrE"/>
    <property type="match status" value="2"/>
</dbReference>
<dbReference type="PANTHER" id="PTHR32322:SF2">
    <property type="entry name" value="EAMA DOMAIN-CONTAINING PROTEIN"/>
    <property type="match status" value="1"/>
</dbReference>
<evidence type="ECO:0000259" key="7">
    <source>
        <dbReference type="Pfam" id="PF00892"/>
    </source>
</evidence>
<feature type="transmembrane region" description="Helical" evidence="6">
    <location>
        <begin position="276"/>
        <end position="294"/>
    </location>
</feature>
<feature type="domain" description="EamA" evidence="7">
    <location>
        <begin position="158"/>
        <end position="292"/>
    </location>
</feature>
<dbReference type="InterPro" id="IPR037185">
    <property type="entry name" value="EmrE-like"/>
</dbReference>
<feature type="domain" description="EamA" evidence="7">
    <location>
        <begin position="7"/>
        <end position="137"/>
    </location>
</feature>
<feature type="transmembrane region" description="Helical" evidence="6">
    <location>
        <begin position="89"/>
        <end position="108"/>
    </location>
</feature>
<feature type="transmembrane region" description="Helical" evidence="6">
    <location>
        <begin position="32"/>
        <end position="53"/>
    </location>
</feature>
<keyword evidence="5 6" id="KW-0472">Membrane</keyword>
<feature type="transmembrane region" description="Helical" evidence="6">
    <location>
        <begin position="220"/>
        <end position="244"/>
    </location>
</feature>
<evidence type="ECO:0000256" key="3">
    <source>
        <dbReference type="ARBA" id="ARBA00022692"/>
    </source>
</evidence>
<keyword evidence="4 6" id="KW-1133">Transmembrane helix</keyword>
<evidence type="ECO:0000313" key="8">
    <source>
        <dbReference type="EMBL" id="GGB97561.1"/>
    </source>
</evidence>
<reference evidence="9" key="1">
    <citation type="journal article" date="2019" name="Int. J. Syst. Evol. Microbiol.">
        <title>The Global Catalogue of Microorganisms (GCM) 10K type strain sequencing project: providing services to taxonomists for standard genome sequencing and annotation.</title>
        <authorList>
            <consortium name="The Broad Institute Genomics Platform"/>
            <consortium name="The Broad Institute Genome Sequencing Center for Infectious Disease"/>
            <person name="Wu L."/>
            <person name="Ma J."/>
        </authorList>
    </citation>
    <scope>NUCLEOTIDE SEQUENCE [LARGE SCALE GENOMIC DNA]</scope>
    <source>
        <strain evidence="9">CGMCC 1.15931</strain>
    </source>
</reference>
<dbReference type="EMBL" id="BMKG01000007">
    <property type="protein sequence ID" value="GGB97561.1"/>
    <property type="molecule type" value="Genomic_DNA"/>
</dbReference>
<feature type="transmembrane region" description="Helical" evidence="6">
    <location>
        <begin position="187"/>
        <end position="208"/>
    </location>
</feature>
<organism evidence="8 9">
    <name type="scientific">Pseudoduganella buxea</name>
    <dbReference type="NCBI Taxonomy" id="1949069"/>
    <lineage>
        <taxon>Bacteria</taxon>
        <taxon>Pseudomonadati</taxon>
        <taxon>Pseudomonadota</taxon>
        <taxon>Betaproteobacteria</taxon>
        <taxon>Burkholderiales</taxon>
        <taxon>Oxalobacteraceae</taxon>
        <taxon>Telluria group</taxon>
        <taxon>Pseudoduganella</taxon>
    </lineage>
</organism>
<evidence type="ECO:0000256" key="2">
    <source>
        <dbReference type="ARBA" id="ARBA00007362"/>
    </source>
</evidence>
<accession>A0ABQ1KEK0</accession>
<dbReference type="Pfam" id="PF00892">
    <property type="entry name" value="EamA"/>
    <property type="match status" value="2"/>
</dbReference>
<sequence>MPMPSPLLFVVACLIWGSTFWAITLQLGDVPPAVSVVYRFALASAVLFVWCKLRGDKLMLSWRAQRWTIVQGCATFGLSYICTYSAEQYLVSALVAVLFALMVFWNPLISRVILGTPLGWRTWAAGSVAVSGVILLFYQSIGGALRDIMAGGEGHFLLGLILALVATIASSVGNVLVVKVRQQAPNVLLTMAWGMLWGTLLVALWALATGERFVAPPTPRYWAGLIYLSLFGSVIAFACFFTLIDRIGSDKAVYIGVVTPVISVLLSIRLEDFRPGILECVGMLLCLGSVAWALKAPSRRAAPAAEREPAPAVSILLKKAS</sequence>
<proteinExistence type="inferred from homology"/>
<comment type="similarity">
    <text evidence="2">Belongs to the EamA transporter family.</text>
</comment>
<keyword evidence="9" id="KW-1185">Reference proteome</keyword>